<accession>A0A133ZS04</accession>
<feature type="domain" description="Phage protein Gp138 N-terminal" evidence="1">
    <location>
        <begin position="24"/>
        <end position="118"/>
    </location>
</feature>
<dbReference type="RefSeq" id="WP_060931030.1">
    <property type="nucleotide sequence ID" value="NZ_KQ959812.1"/>
</dbReference>
<dbReference type="Gene3D" id="2.40.50.230">
    <property type="entry name" value="Gp5 N-terminal domain"/>
    <property type="match status" value="1"/>
</dbReference>
<dbReference type="Proteomes" id="UP000070394">
    <property type="component" value="Unassembled WGS sequence"/>
</dbReference>
<dbReference type="STRING" id="467210.HMPREF1866_01221"/>
<dbReference type="PATRIC" id="fig|467210.3.peg.1211"/>
<comment type="caution">
    <text evidence="2">The sequence shown here is derived from an EMBL/GenBank/DDBJ whole genome shotgun (WGS) entry which is preliminary data.</text>
</comment>
<dbReference type="InterPro" id="IPR037026">
    <property type="entry name" value="Vgr_OB-fold_dom_sf"/>
</dbReference>
<protein>
    <recommendedName>
        <fullName evidence="1">Phage protein Gp138 N-terminal domain-containing protein</fullName>
    </recommendedName>
</protein>
<sequence length="170" mass="18426">MLQEFAQEIESTVRAEIENIHTSIPGKIVDFNVNSGTATVKPYGRFKFNGEYKEMPAISEVPVMFPYSNSSGIGIAFPVLAGDDCMLLISEVELDEWRNGAKTIVPLRFDFTSAVAILGLCKIPSQSMQQATKDKAVIISSGPTTLSISEKGLVIKGNVEINGNIKADNI</sequence>
<gene>
    <name evidence="2" type="ORF">HMPREF1866_01221</name>
</gene>
<reference evidence="3" key="1">
    <citation type="submission" date="2016-01" db="EMBL/GenBank/DDBJ databases">
        <authorList>
            <person name="Mitreva M."/>
            <person name="Pepin K.H."/>
            <person name="Mihindukulasuriya K.A."/>
            <person name="Fulton R."/>
            <person name="Fronick C."/>
            <person name="O'Laughlin M."/>
            <person name="Miner T."/>
            <person name="Herter B."/>
            <person name="Rosa B.A."/>
            <person name="Cordes M."/>
            <person name="Tomlinson C."/>
            <person name="Wollam A."/>
            <person name="Palsikar V.B."/>
            <person name="Mardis E.R."/>
            <person name="Wilson R.K."/>
        </authorList>
    </citation>
    <scope>NUCLEOTIDE SEQUENCE [LARGE SCALE GENOMIC DNA]</scope>
    <source>
        <strain evidence="3">DNF00896</strain>
    </source>
</reference>
<proteinExistence type="predicted"/>
<dbReference type="AlphaFoldDB" id="A0A133ZS04"/>
<dbReference type="InterPro" id="IPR041599">
    <property type="entry name" value="Gp138_N"/>
</dbReference>
<evidence type="ECO:0000313" key="2">
    <source>
        <dbReference type="EMBL" id="KXB58182.1"/>
    </source>
</evidence>
<evidence type="ECO:0000259" key="1">
    <source>
        <dbReference type="Pfam" id="PF18352"/>
    </source>
</evidence>
<dbReference type="OrthoDB" id="1860603at2"/>
<evidence type="ECO:0000313" key="3">
    <source>
        <dbReference type="Proteomes" id="UP000070394"/>
    </source>
</evidence>
<dbReference type="EMBL" id="LSDA01000063">
    <property type="protein sequence ID" value="KXB58182.1"/>
    <property type="molecule type" value="Genomic_DNA"/>
</dbReference>
<keyword evidence="3" id="KW-1185">Reference proteome</keyword>
<name>A0A133ZS04_9FIRM</name>
<dbReference type="Pfam" id="PF18352">
    <property type="entry name" value="Gp138_N"/>
    <property type="match status" value="1"/>
</dbReference>
<organism evidence="2 3">
    <name type="scientific">Lachnoanaerobaculum saburreum</name>
    <dbReference type="NCBI Taxonomy" id="467210"/>
    <lineage>
        <taxon>Bacteria</taxon>
        <taxon>Bacillati</taxon>
        <taxon>Bacillota</taxon>
        <taxon>Clostridia</taxon>
        <taxon>Lachnospirales</taxon>
        <taxon>Lachnospiraceae</taxon>
        <taxon>Lachnoanaerobaculum</taxon>
    </lineage>
</organism>